<protein>
    <submittedName>
        <fullName evidence="2">Uncharacterized protein</fullName>
    </submittedName>
</protein>
<organism evidence="2">
    <name type="scientific">Arundo donax</name>
    <name type="common">Giant reed</name>
    <name type="synonym">Donax arundinaceus</name>
    <dbReference type="NCBI Taxonomy" id="35708"/>
    <lineage>
        <taxon>Eukaryota</taxon>
        <taxon>Viridiplantae</taxon>
        <taxon>Streptophyta</taxon>
        <taxon>Embryophyta</taxon>
        <taxon>Tracheophyta</taxon>
        <taxon>Spermatophyta</taxon>
        <taxon>Magnoliopsida</taxon>
        <taxon>Liliopsida</taxon>
        <taxon>Poales</taxon>
        <taxon>Poaceae</taxon>
        <taxon>PACMAD clade</taxon>
        <taxon>Arundinoideae</taxon>
        <taxon>Arundineae</taxon>
        <taxon>Arundo</taxon>
    </lineage>
</organism>
<feature type="region of interest" description="Disordered" evidence="1">
    <location>
        <begin position="1"/>
        <end position="26"/>
    </location>
</feature>
<feature type="compositionally biased region" description="Polar residues" evidence="1">
    <location>
        <begin position="16"/>
        <end position="25"/>
    </location>
</feature>
<evidence type="ECO:0000313" key="2">
    <source>
        <dbReference type="EMBL" id="JAE03960.1"/>
    </source>
</evidence>
<reference evidence="2" key="1">
    <citation type="submission" date="2014-09" db="EMBL/GenBank/DDBJ databases">
        <authorList>
            <person name="Magalhaes I.L.F."/>
            <person name="Oliveira U."/>
            <person name="Santos F.R."/>
            <person name="Vidigal T.H.D.A."/>
            <person name="Brescovit A.D."/>
            <person name="Santos A.J."/>
        </authorList>
    </citation>
    <scope>NUCLEOTIDE SEQUENCE</scope>
    <source>
        <tissue evidence="2">Shoot tissue taken approximately 20 cm above the soil surface</tissue>
    </source>
</reference>
<proteinExistence type="predicted"/>
<reference evidence="2" key="2">
    <citation type="journal article" date="2015" name="Data Brief">
        <title>Shoot transcriptome of the giant reed, Arundo donax.</title>
        <authorList>
            <person name="Barrero R.A."/>
            <person name="Guerrero F.D."/>
            <person name="Moolhuijzen P."/>
            <person name="Goolsby J.A."/>
            <person name="Tidwell J."/>
            <person name="Bellgard S.E."/>
            <person name="Bellgard M.I."/>
        </authorList>
    </citation>
    <scope>NUCLEOTIDE SEQUENCE</scope>
    <source>
        <tissue evidence="2">Shoot tissue taken approximately 20 cm above the soil surface</tissue>
    </source>
</reference>
<dbReference type="AlphaFoldDB" id="A0A0A9ET87"/>
<name>A0A0A9ET87_ARUDO</name>
<evidence type="ECO:0000256" key="1">
    <source>
        <dbReference type="SAM" id="MobiDB-lite"/>
    </source>
</evidence>
<sequence>MLGHARPVCQGKLPRSNLQTTTAREQVQREHNFLKDAAFY</sequence>
<dbReference type="EMBL" id="GBRH01193936">
    <property type="protein sequence ID" value="JAE03960.1"/>
    <property type="molecule type" value="Transcribed_RNA"/>
</dbReference>
<accession>A0A0A9ET87</accession>